<keyword evidence="3" id="KW-1185">Reference proteome</keyword>
<accession>A0A1I1AV59</accession>
<feature type="region of interest" description="Disordered" evidence="1">
    <location>
        <begin position="1"/>
        <end position="29"/>
    </location>
</feature>
<sequence>MSTSSPADGGPHEEGGDGRDLTSWADRRSEAARVHDEALAARRRAESAQAQVLIDAFLVRVRDEGPAPSPLRVRSYDGRRTYRTPLSGWTLRRDGTVGIDTEGRFYVLTAPAGLGALLRGVDPVPTDPPLVIGAGGRDGDSIDLADALERALREG</sequence>
<reference evidence="2 3" key="1">
    <citation type="submission" date="2016-10" db="EMBL/GenBank/DDBJ databases">
        <authorList>
            <person name="de Groot N.N."/>
        </authorList>
    </citation>
    <scope>NUCLEOTIDE SEQUENCE [LARGE SCALE GENOMIC DNA]</scope>
    <source>
        <strain evidence="2 3">CGMCC 4.6945</strain>
    </source>
</reference>
<dbReference type="AlphaFoldDB" id="A0A1I1AV59"/>
<dbReference type="EMBL" id="FOKA01000022">
    <property type="protein sequence ID" value="SFB41286.1"/>
    <property type="molecule type" value="Genomic_DNA"/>
</dbReference>
<organism evidence="2 3">
    <name type="scientific">Cellulomonas marina</name>
    <dbReference type="NCBI Taxonomy" id="988821"/>
    <lineage>
        <taxon>Bacteria</taxon>
        <taxon>Bacillati</taxon>
        <taxon>Actinomycetota</taxon>
        <taxon>Actinomycetes</taxon>
        <taxon>Micrococcales</taxon>
        <taxon>Cellulomonadaceae</taxon>
        <taxon>Cellulomonas</taxon>
    </lineage>
</organism>
<feature type="compositionally biased region" description="Basic and acidic residues" evidence="1">
    <location>
        <begin position="10"/>
        <end position="29"/>
    </location>
</feature>
<evidence type="ECO:0000313" key="3">
    <source>
        <dbReference type="Proteomes" id="UP000199012"/>
    </source>
</evidence>
<gene>
    <name evidence="2" type="ORF">SAMN05421867_12244</name>
</gene>
<protein>
    <submittedName>
        <fullName evidence="2">Uncharacterized protein</fullName>
    </submittedName>
</protein>
<name>A0A1I1AV59_9CELL</name>
<dbReference type="Proteomes" id="UP000199012">
    <property type="component" value="Unassembled WGS sequence"/>
</dbReference>
<evidence type="ECO:0000313" key="2">
    <source>
        <dbReference type="EMBL" id="SFB41286.1"/>
    </source>
</evidence>
<evidence type="ECO:0000256" key="1">
    <source>
        <dbReference type="SAM" id="MobiDB-lite"/>
    </source>
</evidence>
<dbReference type="RefSeq" id="WP_239078992.1">
    <property type="nucleotide sequence ID" value="NZ_BONM01000029.1"/>
</dbReference>
<proteinExistence type="predicted"/>
<dbReference type="STRING" id="988821.SAMN05421867_12244"/>